<dbReference type="EMBL" id="RXIL01000090">
    <property type="protein sequence ID" value="RZN68998.1"/>
    <property type="molecule type" value="Genomic_DNA"/>
</dbReference>
<comment type="caution">
    <text evidence="1">The sequence shown here is derived from an EMBL/GenBank/DDBJ whole genome shotgun (WGS) entry which is preliminary data.</text>
</comment>
<name>A0A520KWC7_9EURY</name>
<reference evidence="1 2" key="1">
    <citation type="journal article" date="2019" name="Nat. Microbiol.">
        <title>Wide diversity of methane and short-chain alkane metabolisms in uncultured archaea.</title>
        <authorList>
            <person name="Borrel G."/>
            <person name="Adam P.S."/>
            <person name="McKay L.J."/>
            <person name="Chen L.X."/>
            <person name="Sierra-Garcia I.N."/>
            <person name="Sieber C.M."/>
            <person name="Letourneur Q."/>
            <person name="Ghozlane A."/>
            <person name="Andersen G.L."/>
            <person name="Li W.J."/>
            <person name="Hallam S.J."/>
            <person name="Muyzer G."/>
            <person name="de Oliveira V.M."/>
            <person name="Inskeep W.P."/>
            <person name="Banfield J.F."/>
            <person name="Gribaldo S."/>
        </authorList>
    </citation>
    <scope>NUCLEOTIDE SEQUENCE [LARGE SCALE GENOMIC DNA]</scope>
    <source>
        <strain evidence="1">NM1b</strain>
    </source>
</reference>
<dbReference type="InterPro" id="IPR038594">
    <property type="entry name" value="SepF-like_sf"/>
</dbReference>
<evidence type="ECO:0000313" key="1">
    <source>
        <dbReference type="EMBL" id="RZN68998.1"/>
    </source>
</evidence>
<organism evidence="1 2">
    <name type="scientific">Candidatus Methanolliviera hydrocarbonicum</name>
    <dbReference type="NCBI Taxonomy" id="2491085"/>
    <lineage>
        <taxon>Archaea</taxon>
        <taxon>Methanobacteriati</taxon>
        <taxon>Methanobacteriota</taxon>
        <taxon>Candidatus Methanoliparia</taxon>
        <taxon>Candidatus Methanoliparales</taxon>
        <taxon>Candidatus Methanollivieraceae</taxon>
        <taxon>Candidatus Methanolliviera</taxon>
    </lineage>
</organism>
<dbReference type="AlphaFoldDB" id="A0A520KWC7"/>
<proteinExistence type="predicted"/>
<dbReference type="PIRSF" id="PIRSF019313">
    <property type="entry name" value="UCP019313"/>
    <property type="match status" value="1"/>
</dbReference>
<evidence type="ECO:0000313" key="2">
    <source>
        <dbReference type="Proteomes" id="UP000320766"/>
    </source>
</evidence>
<gene>
    <name evidence="1" type="ORF">EF807_05065</name>
</gene>
<dbReference type="Pfam" id="PF04472">
    <property type="entry name" value="SepF"/>
    <property type="match status" value="1"/>
</dbReference>
<dbReference type="Gene3D" id="3.30.110.150">
    <property type="entry name" value="SepF-like protein"/>
    <property type="match status" value="1"/>
</dbReference>
<protein>
    <submittedName>
        <fullName evidence="1">DUF552 domain-containing protein</fullName>
    </submittedName>
</protein>
<dbReference type="Proteomes" id="UP000320766">
    <property type="component" value="Unassembled WGS sequence"/>
</dbReference>
<sequence>MVNWFKRSSGSSAAMEDYKEIDLSEYEGVAEEEAKMYIKVGKIASTNELPAIKKEVYGGNIVILDISLIKNDEIALNRVLRDFKQMAEDIRGDVAGVGEDQVILAPTSVKVDRTRILGRRI</sequence>
<dbReference type="InterPro" id="IPR007561">
    <property type="entry name" value="Cell_div_SepF/SepF-rel"/>
</dbReference>
<dbReference type="InterPro" id="IPR012426">
    <property type="entry name" value="SepF_arc"/>
</dbReference>
<accession>A0A520KWC7</accession>